<feature type="transmembrane region" description="Helical" evidence="7">
    <location>
        <begin position="21"/>
        <end position="42"/>
    </location>
</feature>
<dbReference type="PRINTS" id="PR00385">
    <property type="entry name" value="P450"/>
</dbReference>
<accession>A0A6A6EDY2</accession>
<evidence type="ECO:0000256" key="1">
    <source>
        <dbReference type="ARBA" id="ARBA00001971"/>
    </source>
</evidence>
<dbReference type="SUPFAM" id="SSF48264">
    <property type="entry name" value="Cytochrome P450"/>
    <property type="match status" value="1"/>
</dbReference>
<evidence type="ECO:0000256" key="4">
    <source>
        <dbReference type="ARBA" id="ARBA00023004"/>
    </source>
</evidence>
<keyword evidence="7" id="KW-0472">Membrane</keyword>
<evidence type="ECO:0000256" key="6">
    <source>
        <dbReference type="RuleBase" id="RU000461"/>
    </source>
</evidence>
<keyword evidence="3 5" id="KW-0479">Metal-binding</keyword>
<protein>
    <submittedName>
        <fullName evidence="8">Putative cytochrome P450</fullName>
    </submittedName>
</protein>
<dbReference type="GO" id="GO:0004497">
    <property type="term" value="F:monooxygenase activity"/>
    <property type="evidence" value="ECO:0007669"/>
    <property type="project" value="UniProtKB-KW"/>
</dbReference>
<dbReference type="EMBL" id="ML994619">
    <property type="protein sequence ID" value="KAF2190227.1"/>
    <property type="molecule type" value="Genomic_DNA"/>
</dbReference>
<dbReference type="InterPro" id="IPR002401">
    <property type="entry name" value="Cyt_P450_E_grp-I"/>
</dbReference>
<reference evidence="8" key="1">
    <citation type="journal article" date="2020" name="Stud. Mycol.">
        <title>101 Dothideomycetes genomes: a test case for predicting lifestyles and emergence of pathogens.</title>
        <authorList>
            <person name="Haridas S."/>
            <person name="Albert R."/>
            <person name="Binder M."/>
            <person name="Bloem J."/>
            <person name="Labutti K."/>
            <person name="Salamov A."/>
            <person name="Andreopoulos B."/>
            <person name="Baker S."/>
            <person name="Barry K."/>
            <person name="Bills G."/>
            <person name="Bluhm B."/>
            <person name="Cannon C."/>
            <person name="Castanera R."/>
            <person name="Culley D."/>
            <person name="Daum C."/>
            <person name="Ezra D."/>
            <person name="Gonzalez J."/>
            <person name="Henrissat B."/>
            <person name="Kuo A."/>
            <person name="Liang C."/>
            <person name="Lipzen A."/>
            <person name="Lutzoni F."/>
            <person name="Magnuson J."/>
            <person name="Mondo S."/>
            <person name="Nolan M."/>
            <person name="Ohm R."/>
            <person name="Pangilinan J."/>
            <person name="Park H.-J."/>
            <person name="Ramirez L."/>
            <person name="Alfaro M."/>
            <person name="Sun H."/>
            <person name="Tritt A."/>
            <person name="Yoshinaga Y."/>
            <person name="Zwiers L.-H."/>
            <person name="Turgeon B."/>
            <person name="Goodwin S."/>
            <person name="Spatafora J."/>
            <person name="Crous P."/>
            <person name="Grigoriev I."/>
        </authorList>
    </citation>
    <scope>NUCLEOTIDE SEQUENCE</scope>
    <source>
        <strain evidence="8">CBS 207.26</strain>
    </source>
</reference>
<keyword evidence="5 6" id="KW-0349">Heme</keyword>
<dbReference type="GO" id="GO:0016705">
    <property type="term" value="F:oxidoreductase activity, acting on paired donors, with incorporation or reduction of molecular oxygen"/>
    <property type="evidence" value="ECO:0007669"/>
    <property type="project" value="InterPro"/>
</dbReference>
<dbReference type="CDD" id="cd11062">
    <property type="entry name" value="CYP58-like"/>
    <property type="match status" value="1"/>
</dbReference>
<dbReference type="AlphaFoldDB" id="A0A6A6EDY2"/>
<dbReference type="PANTHER" id="PTHR24305:SF166">
    <property type="entry name" value="CYTOCHROME P450 12A4, MITOCHONDRIAL-RELATED"/>
    <property type="match status" value="1"/>
</dbReference>
<keyword evidence="6" id="KW-0560">Oxidoreductase</keyword>
<dbReference type="Pfam" id="PF00067">
    <property type="entry name" value="p450"/>
    <property type="match status" value="1"/>
</dbReference>
<dbReference type="PRINTS" id="PR00463">
    <property type="entry name" value="EP450I"/>
</dbReference>
<evidence type="ECO:0000256" key="2">
    <source>
        <dbReference type="ARBA" id="ARBA00010617"/>
    </source>
</evidence>
<keyword evidence="9" id="KW-1185">Reference proteome</keyword>
<dbReference type="GO" id="GO:0020037">
    <property type="term" value="F:heme binding"/>
    <property type="evidence" value="ECO:0007669"/>
    <property type="project" value="InterPro"/>
</dbReference>
<dbReference type="PROSITE" id="PS00086">
    <property type="entry name" value="CYTOCHROME_P450"/>
    <property type="match status" value="1"/>
</dbReference>
<keyword evidence="4 5" id="KW-0408">Iron</keyword>
<gene>
    <name evidence="8" type="ORF">K469DRAFT_26007</name>
</gene>
<dbReference type="Gene3D" id="1.10.630.10">
    <property type="entry name" value="Cytochrome P450"/>
    <property type="match status" value="1"/>
</dbReference>
<dbReference type="InterPro" id="IPR017972">
    <property type="entry name" value="Cyt_P450_CS"/>
</dbReference>
<dbReference type="InterPro" id="IPR001128">
    <property type="entry name" value="Cyt_P450"/>
</dbReference>
<organism evidence="8 9">
    <name type="scientific">Zopfia rhizophila CBS 207.26</name>
    <dbReference type="NCBI Taxonomy" id="1314779"/>
    <lineage>
        <taxon>Eukaryota</taxon>
        <taxon>Fungi</taxon>
        <taxon>Dikarya</taxon>
        <taxon>Ascomycota</taxon>
        <taxon>Pezizomycotina</taxon>
        <taxon>Dothideomycetes</taxon>
        <taxon>Dothideomycetes incertae sedis</taxon>
        <taxon>Zopfiaceae</taxon>
        <taxon>Zopfia</taxon>
    </lineage>
</organism>
<comment type="similarity">
    <text evidence="2 6">Belongs to the cytochrome P450 family.</text>
</comment>
<dbReference type="GO" id="GO:0005506">
    <property type="term" value="F:iron ion binding"/>
    <property type="evidence" value="ECO:0007669"/>
    <property type="project" value="InterPro"/>
</dbReference>
<comment type="cofactor">
    <cofactor evidence="1 5">
        <name>heme</name>
        <dbReference type="ChEBI" id="CHEBI:30413"/>
    </cofactor>
</comment>
<evidence type="ECO:0000256" key="7">
    <source>
        <dbReference type="SAM" id="Phobius"/>
    </source>
</evidence>
<dbReference type="PANTHER" id="PTHR24305">
    <property type="entry name" value="CYTOCHROME P450"/>
    <property type="match status" value="1"/>
</dbReference>
<dbReference type="OrthoDB" id="3945418at2759"/>
<keyword evidence="7" id="KW-0812">Transmembrane</keyword>
<sequence>MQSFTSVKMLLYDELKNLISLRGFVTLALCYVFVKAIYGLFFHQLSSIPGPRIAALTSWYEFWWNCPKKGRYMFKIEEMHQQYGPIVRINPWEVHINDPTYWDVLYSNNKLEKDPWYYRAFGSDGATVCTVSPELHRIRRGAMANFFSRANVAKLEPRVLSRVQQLCSRLEEHKDRGKAVDISNAFRCLATDIVTDYAAPRTRDFLSTPDFAAAFNRVLRDFSGLMHWHRHIPVVFTIMTSIPRGFIEWMDPTGANVAIIDNQADLLFQARAVVEQVPRTKETPTVLNEIYDSPTLSPSDKSLKRIFDETQAVLGAGTETTGNTLSVLTYYVLANPSILQNLRSELESAAIASETGPNILLTSRILEPLPYLQATIKEALRVSSSVSGRLPRRSPVSTMTYTSPAGQRYDLPPGTVVSMSMRDMHFNPSIFPNPYCFDPNRWIHATPTELERMEKAFVPFGRGVRGCIGLELAKQELLLVTGNMFWKFDMRLYATTEKDVGVEHDYFSPFGPGNSKGVRINVIS</sequence>
<evidence type="ECO:0000256" key="5">
    <source>
        <dbReference type="PIRSR" id="PIRSR602401-1"/>
    </source>
</evidence>
<dbReference type="InterPro" id="IPR050121">
    <property type="entry name" value="Cytochrome_P450_monoxygenase"/>
</dbReference>
<proteinExistence type="inferred from homology"/>
<name>A0A6A6EDY2_9PEZI</name>
<keyword evidence="7" id="KW-1133">Transmembrane helix</keyword>
<evidence type="ECO:0000313" key="9">
    <source>
        <dbReference type="Proteomes" id="UP000800200"/>
    </source>
</evidence>
<dbReference type="InterPro" id="IPR036396">
    <property type="entry name" value="Cyt_P450_sf"/>
</dbReference>
<keyword evidence="6" id="KW-0503">Monooxygenase</keyword>
<evidence type="ECO:0000256" key="3">
    <source>
        <dbReference type="ARBA" id="ARBA00022723"/>
    </source>
</evidence>
<dbReference type="Proteomes" id="UP000800200">
    <property type="component" value="Unassembled WGS sequence"/>
</dbReference>
<feature type="binding site" description="axial binding residue" evidence="5">
    <location>
        <position position="467"/>
    </location>
    <ligand>
        <name>heme</name>
        <dbReference type="ChEBI" id="CHEBI:30413"/>
    </ligand>
    <ligandPart>
        <name>Fe</name>
        <dbReference type="ChEBI" id="CHEBI:18248"/>
    </ligandPart>
</feature>
<evidence type="ECO:0000313" key="8">
    <source>
        <dbReference type="EMBL" id="KAF2190227.1"/>
    </source>
</evidence>